<dbReference type="InterPro" id="IPR013148">
    <property type="entry name" value="Glyco_hydro_32_N"/>
</dbReference>
<dbReference type="EMBL" id="FJOG01000067">
    <property type="protein sequence ID" value="CZR69218.1"/>
    <property type="molecule type" value="Genomic_DNA"/>
</dbReference>
<feature type="chain" id="PRO_5013063872" description="beta-fructofuranosidase" evidence="6">
    <location>
        <begin position="27"/>
        <end position="690"/>
    </location>
</feature>
<dbReference type="AlphaFoldDB" id="A0A1L7XW35"/>
<evidence type="ECO:0000256" key="6">
    <source>
        <dbReference type="SAM" id="SignalP"/>
    </source>
</evidence>
<reference evidence="9 10" key="1">
    <citation type="submission" date="2016-03" db="EMBL/GenBank/DDBJ databases">
        <authorList>
            <person name="Ploux O."/>
        </authorList>
    </citation>
    <scope>NUCLEOTIDE SEQUENCE [LARGE SCALE GENOMIC DNA]</scope>
    <source>
        <strain evidence="9 10">UAMH 11012</strain>
    </source>
</reference>
<keyword evidence="3 5" id="KW-0378">Hydrolase</keyword>
<dbReference type="InterPro" id="IPR001362">
    <property type="entry name" value="Glyco_hydro_32"/>
</dbReference>
<dbReference type="Gene3D" id="2.60.120.560">
    <property type="entry name" value="Exo-inulinase, domain 1"/>
    <property type="match status" value="1"/>
</dbReference>
<keyword evidence="6" id="KW-0732">Signal</keyword>
<dbReference type="PANTHER" id="PTHR43101:SF1">
    <property type="entry name" value="BETA-FRUCTOSIDASE"/>
    <property type="match status" value="1"/>
</dbReference>
<dbReference type="InterPro" id="IPR051214">
    <property type="entry name" value="GH32_Enzymes"/>
</dbReference>
<dbReference type="SUPFAM" id="SSF49899">
    <property type="entry name" value="Concanavalin A-like lectins/glucanases"/>
    <property type="match status" value="1"/>
</dbReference>
<dbReference type="Gene3D" id="2.115.10.20">
    <property type="entry name" value="Glycosyl hydrolase domain, family 43"/>
    <property type="match status" value="1"/>
</dbReference>
<name>A0A1L7XW35_9HELO</name>
<sequence>MNRLAVYKKFAVLISFASLLPDAVFGTVVPRTANCQSNQYPGPTNPSFENGLSGWTVVSGNAFGNASVSSERSYWGGPFGQSGNNFLWGITESGESAVGILQSSSFQASSVMSFLVGGGWDPINLYVGLVTDADGKLLFSQTATNDEALIRIIWDTSAYAGQEVHMVVVDSSNATSWGHINLDDVRTGCDALADGSLTFNVLGQNNQPSQSSSLLTAAQLYALDQIRPQFHYTPYQGWINDPCGLIEWGGKYQLMSQYNPVAPVWGPMHWSHVESPDAVHWKELPVALYPPYPNDPSDTSGRYTGSALLDKDTGALQVIFTDATDTALHPDALPEVVSSAISQDGVTFELFSSNPIISSPPSDSSSGFRDPKVFWDITDNTWKMVVGSGDATSGKVQLYEATGSPNSELVSWKYVGVLYKGDGSTGPMWECPNFFPIDGKWALFYGGNGLGYYDVGTYNGTTFTSEKKGLLDAGPDSYATQWFVDSAGRNLAITWMGNWGTSKWPSRVNGWAGAQSIMRELFIREDGGLGSKPIREVSSLASGPATSLGATNVNGTIAVGSSNTARLQVSVDLASTNAPAFTIQMYSSSAERVSLVYTVANQSLALDTTQAGYGQVGVWTATIASPANKVLSLDILIDRSSVEIFAQDGTAMTATIFPRYQDSKDIEIVSRGGETVFESIVLTPLGSAWS</sequence>
<organism evidence="9 10">
    <name type="scientific">Phialocephala subalpina</name>
    <dbReference type="NCBI Taxonomy" id="576137"/>
    <lineage>
        <taxon>Eukaryota</taxon>
        <taxon>Fungi</taxon>
        <taxon>Dikarya</taxon>
        <taxon>Ascomycota</taxon>
        <taxon>Pezizomycotina</taxon>
        <taxon>Leotiomycetes</taxon>
        <taxon>Helotiales</taxon>
        <taxon>Mollisiaceae</taxon>
        <taxon>Phialocephala</taxon>
        <taxon>Phialocephala fortinii species complex</taxon>
    </lineage>
</organism>
<accession>A0A1L7XW35</accession>
<comment type="similarity">
    <text evidence="1 5">Belongs to the glycosyl hydrolase 32 family.</text>
</comment>
<proteinExistence type="inferred from homology"/>
<evidence type="ECO:0000256" key="2">
    <source>
        <dbReference type="ARBA" id="ARBA00012758"/>
    </source>
</evidence>
<dbReference type="Pfam" id="PF00251">
    <property type="entry name" value="Glyco_hydro_32N"/>
    <property type="match status" value="1"/>
</dbReference>
<evidence type="ECO:0000313" key="10">
    <source>
        <dbReference type="Proteomes" id="UP000184330"/>
    </source>
</evidence>
<dbReference type="SUPFAM" id="SSF75005">
    <property type="entry name" value="Arabinanase/levansucrase/invertase"/>
    <property type="match status" value="1"/>
</dbReference>
<feature type="domain" description="Glycosyl hydrolase family 32 C-terminal" evidence="8">
    <location>
        <begin position="551"/>
        <end position="681"/>
    </location>
</feature>
<dbReference type="STRING" id="576137.A0A1L7XW35"/>
<evidence type="ECO:0000256" key="3">
    <source>
        <dbReference type="ARBA" id="ARBA00022801"/>
    </source>
</evidence>
<dbReference type="Pfam" id="PF08244">
    <property type="entry name" value="Glyco_hydro_32C"/>
    <property type="match status" value="1"/>
</dbReference>
<dbReference type="Proteomes" id="UP000184330">
    <property type="component" value="Unassembled WGS sequence"/>
</dbReference>
<dbReference type="OrthoDB" id="202537at2759"/>
<gene>
    <name evidence="9" type="ORF">PAC_19118</name>
</gene>
<dbReference type="PANTHER" id="PTHR43101">
    <property type="entry name" value="BETA-FRUCTOSIDASE"/>
    <property type="match status" value="1"/>
</dbReference>
<dbReference type="InterPro" id="IPR013320">
    <property type="entry name" value="ConA-like_dom_sf"/>
</dbReference>
<evidence type="ECO:0000256" key="1">
    <source>
        <dbReference type="ARBA" id="ARBA00009902"/>
    </source>
</evidence>
<protein>
    <recommendedName>
        <fullName evidence="2">beta-fructofuranosidase</fullName>
        <ecNumber evidence="2">3.2.1.26</ecNumber>
    </recommendedName>
</protein>
<feature type="domain" description="Glycosyl hydrolase family 32 N-terminal" evidence="7">
    <location>
        <begin position="231"/>
        <end position="528"/>
    </location>
</feature>
<dbReference type="SMART" id="SM00640">
    <property type="entry name" value="Glyco_32"/>
    <property type="match status" value="1"/>
</dbReference>
<evidence type="ECO:0000259" key="8">
    <source>
        <dbReference type="Pfam" id="PF08244"/>
    </source>
</evidence>
<dbReference type="GO" id="GO:0004564">
    <property type="term" value="F:beta-fructofuranosidase activity"/>
    <property type="evidence" value="ECO:0007669"/>
    <property type="project" value="UniProtKB-EC"/>
</dbReference>
<dbReference type="InterPro" id="IPR013189">
    <property type="entry name" value="Glyco_hydro_32_C"/>
</dbReference>
<evidence type="ECO:0000256" key="5">
    <source>
        <dbReference type="RuleBase" id="RU362110"/>
    </source>
</evidence>
<dbReference type="EC" id="3.2.1.26" evidence="2"/>
<keyword evidence="10" id="KW-1185">Reference proteome</keyword>
<dbReference type="InterPro" id="IPR023296">
    <property type="entry name" value="Glyco_hydro_beta-prop_sf"/>
</dbReference>
<evidence type="ECO:0000256" key="4">
    <source>
        <dbReference type="ARBA" id="ARBA00023295"/>
    </source>
</evidence>
<evidence type="ECO:0000259" key="7">
    <source>
        <dbReference type="Pfam" id="PF00251"/>
    </source>
</evidence>
<evidence type="ECO:0000313" key="9">
    <source>
        <dbReference type="EMBL" id="CZR69218.1"/>
    </source>
</evidence>
<dbReference type="CDD" id="cd08996">
    <property type="entry name" value="GH32_FFase"/>
    <property type="match status" value="1"/>
</dbReference>
<dbReference type="GO" id="GO:0005975">
    <property type="term" value="P:carbohydrate metabolic process"/>
    <property type="evidence" value="ECO:0007669"/>
    <property type="project" value="InterPro"/>
</dbReference>
<keyword evidence="4 5" id="KW-0326">Glycosidase</keyword>
<feature type="signal peptide" evidence="6">
    <location>
        <begin position="1"/>
        <end position="26"/>
    </location>
</feature>